<reference evidence="2 3" key="1">
    <citation type="submission" date="2012-10" db="EMBL/GenBank/DDBJ databases">
        <authorList>
            <person name="Zafar N."/>
            <person name="Inman J."/>
            <person name="Hall N."/>
            <person name="Lorenzi H."/>
            <person name="Caler E."/>
        </authorList>
    </citation>
    <scope>NUCLEOTIDE SEQUENCE [LARGE SCALE GENOMIC DNA]</scope>
    <source>
        <strain evidence="2 3">IP1</strain>
    </source>
</reference>
<dbReference type="EMBL" id="KB207017">
    <property type="protein sequence ID" value="ELP86050.1"/>
    <property type="molecule type" value="Genomic_DNA"/>
</dbReference>
<proteinExistence type="predicted"/>
<dbReference type="Proteomes" id="UP000014680">
    <property type="component" value="Unassembled WGS sequence"/>
</dbReference>
<evidence type="ECO:0000313" key="3">
    <source>
        <dbReference type="Proteomes" id="UP000014680"/>
    </source>
</evidence>
<accession>L7FKB7</accession>
<dbReference type="AlphaFoldDB" id="L7FKB7"/>
<name>L7FKB7_ENTIV</name>
<dbReference type="KEGG" id="eiv:EIN_446470"/>
<evidence type="ECO:0000313" key="2">
    <source>
        <dbReference type="EMBL" id="ELP86050.1"/>
    </source>
</evidence>
<dbReference type="InterPro" id="IPR006571">
    <property type="entry name" value="TLDc_dom"/>
</dbReference>
<organism evidence="2 3">
    <name type="scientific">Entamoeba invadens IP1</name>
    <dbReference type="NCBI Taxonomy" id="370355"/>
    <lineage>
        <taxon>Eukaryota</taxon>
        <taxon>Amoebozoa</taxon>
        <taxon>Evosea</taxon>
        <taxon>Archamoebae</taxon>
        <taxon>Mastigamoebida</taxon>
        <taxon>Entamoebidae</taxon>
        <taxon>Entamoeba</taxon>
    </lineage>
</organism>
<evidence type="ECO:0000259" key="1">
    <source>
        <dbReference type="Pfam" id="PF07534"/>
    </source>
</evidence>
<dbReference type="OrthoDB" id="5953547at2759"/>
<gene>
    <name evidence="2" type="ORF">EIN_446470</name>
</gene>
<dbReference type="VEuPathDB" id="AmoebaDB:EIN_446470"/>
<dbReference type="RefSeq" id="XP_004185396.1">
    <property type="nucleotide sequence ID" value="XM_004185348.1"/>
</dbReference>
<dbReference type="GeneID" id="14885028"/>
<dbReference type="Pfam" id="PF07534">
    <property type="entry name" value="TLD"/>
    <property type="match status" value="1"/>
</dbReference>
<keyword evidence="3" id="KW-1185">Reference proteome</keyword>
<sequence length="338" mass="39027">MNSDLDTIITLCQGCKNEIALLSQTRRRVLYTDDKTKPIDERIKIAENAFDQLDENFQRREKIYEKCILVLDKLKSITSDFENDLEKFNSEREDTYITLADTLVDLKTSQADARKAPYLAKAKEIEEAKDKDIKEYIKIREKYKDDLKLKSNGISHEEKEALEKFSNSKIKSLVFDSEKDDWAQGSSEFDDKVMGKKNLLFLVEDNNNNKFGGVFTEKVDRTNEYIEDTDAFIFSLIRKGKFNPKKFELKSDESKDAFTLCGSRGDYLFAFGGQKCDIAVYKKGKDGSRCFPNSYTESKNAFVDNNKFTPKSVKVFQLENSEDDSELVARYILHKLLS</sequence>
<feature type="domain" description="TLDc" evidence="1">
    <location>
        <begin position="171"/>
        <end position="318"/>
    </location>
</feature>
<protein>
    <recommendedName>
        <fullName evidence="1">TLDc domain-containing protein</fullName>
    </recommendedName>
</protein>